<dbReference type="Proteomes" id="UP000014680">
    <property type="component" value="Unassembled WGS sequence"/>
</dbReference>
<sequence>MSDTGVITQEPTDFKHLPNRSPSTTIDRSTMTNEPFHPNSLPVAKSPRIYRKKKYFMQLPRKAFQEDKPTTSKKERTVPITVCIVAEKSDCLFSTEMLSDSTN</sequence>
<gene>
    <name evidence="2" type="ORF">EIN_132460</name>
</gene>
<evidence type="ECO:0000313" key="3">
    <source>
        <dbReference type="Proteomes" id="UP000014680"/>
    </source>
</evidence>
<dbReference type="EMBL" id="KB206244">
    <property type="protein sequence ID" value="ELP94357.1"/>
    <property type="molecule type" value="Genomic_DNA"/>
</dbReference>
<reference evidence="2 3" key="1">
    <citation type="submission" date="2012-10" db="EMBL/GenBank/DDBJ databases">
        <authorList>
            <person name="Zafar N."/>
            <person name="Inman J."/>
            <person name="Hall N."/>
            <person name="Lorenzi H."/>
            <person name="Caler E."/>
        </authorList>
    </citation>
    <scope>NUCLEOTIDE SEQUENCE [LARGE SCALE GENOMIC DNA]</scope>
    <source>
        <strain evidence="2 3">IP1</strain>
    </source>
</reference>
<dbReference type="AlphaFoldDB" id="A0A0A1UD47"/>
<name>A0A0A1UD47_ENTIV</name>
<evidence type="ECO:0000313" key="2">
    <source>
        <dbReference type="EMBL" id="ELP94357.1"/>
    </source>
</evidence>
<dbReference type="RefSeq" id="XP_004261128.1">
    <property type="nucleotide sequence ID" value="XM_004261080.1"/>
</dbReference>
<keyword evidence="3" id="KW-1185">Reference proteome</keyword>
<feature type="region of interest" description="Disordered" evidence="1">
    <location>
        <begin position="1"/>
        <end position="43"/>
    </location>
</feature>
<evidence type="ECO:0000256" key="1">
    <source>
        <dbReference type="SAM" id="MobiDB-lite"/>
    </source>
</evidence>
<feature type="compositionally biased region" description="Polar residues" evidence="1">
    <location>
        <begin position="1"/>
        <end position="11"/>
    </location>
</feature>
<organism evidence="2 3">
    <name type="scientific">Entamoeba invadens IP1</name>
    <dbReference type="NCBI Taxonomy" id="370355"/>
    <lineage>
        <taxon>Eukaryota</taxon>
        <taxon>Amoebozoa</taxon>
        <taxon>Evosea</taxon>
        <taxon>Archamoebae</taxon>
        <taxon>Mastigamoebida</taxon>
        <taxon>Entamoebidae</taxon>
        <taxon>Entamoeba</taxon>
    </lineage>
</organism>
<dbReference type="KEGG" id="eiv:EIN_132460"/>
<protein>
    <submittedName>
        <fullName evidence="2">Uncharacterized protein</fullName>
    </submittedName>
</protein>
<proteinExistence type="predicted"/>
<dbReference type="VEuPathDB" id="AmoebaDB:EIN_132460"/>
<accession>A0A0A1UD47</accession>
<feature type="compositionally biased region" description="Polar residues" evidence="1">
    <location>
        <begin position="20"/>
        <end position="33"/>
    </location>
</feature>
<dbReference type="GeneID" id="14893313"/>